<dbReference type="SMART" id="SM00184">
    <property type="entry name" value="RING"/>
    <property type="match status" value="1"/>
</dbReference>
<dbReference type="GO" id="GO:0061630">
    <property type="term" value="F:ubiquitin protein ligase activity"/>
    <property type="evidence" value="ECO:0007669"/>
    <property type="project" value="TreeGrafter"/>
</dbReference>
<dbReference type="PROSITE" id="PS50089">
    <property type="entry name" value="ZF_RING_2"/>
    <property type="match status" value="1"/>
</dbReference>
<dbReference type="PANTHER" id="PTHR25462">
    <property type="entry name" value="BONUS, ISOFORM C-RELATED"/>
    <property type="match status" value="1"/>
</dbReference>
<dbReference type="SUPFAM" id="SSF57850">
    <property type="entry name" value="RING/U-box"/>
    <property type="match status" value="1"/>
</dbReference>
<keyword evidence="7" id="KW-1185">Reference proteome</keyword>
<feature type="domain" description="RING-type" evidence="5">
    <location>
        <begin position="31"/>
        <end position="72"/>
    </location>
</feature>
<gene>
    <name evidence="6" type="ORF">DGYR_LOCUS3466</name>
</gene>
<evidence type="ECO:0000256" key="4">
    <source>
        <dbReference type="PROSITE-ProRule" id="PRU00175"/>
    </source>
</evidence>
<dbReference type="EMBL" id="CAJFCJ010000005">
    <property type="protein sequence ID" value="CAD5114639.1"/>
    <property type="molecule type" value="Genomic_DNA"/>
</dbReference>
<keyword evidence="2 4" id="KW-0863">Zinc-finger</keyword>
<dbReference type="Proteomes" id="UP000549394">
    <property type="component" value="Unassembled WGS sequence"/>
</dbReference>
<dbReference type="Pfam" id="PF13445">
    <property type="entry name" value="zf-RING_UBOX"/>
    <property type="match status" value="1"/>
</dbReference>
<dbReference type="GO" id="GO:0006513">
    <property type="term" value="P:protein monoubiquitination"/>
    <property type="evidence" value="ECO:0007669"/>
    <property type="project" value="TreeGrafter"/>
</dbReference>
<dbReference type="InterPro" id="IPR027370">
    <property type="entry name" value="Znf-RING_euk"/>
</dbReference>
<organism evidence="6 7">
    <name type="scientific">Dimorphilus gyrociliatus</name>
    <dbReference type="NCBI Taxonomy" id="2664684"/>
    <lineage>
        <taxon>Eukaryota</taxon>
        <taxon>Metazoa</taxon>
        <taxon>Spiralia</taxon>
        <taxon>Lophotrochozoa</taxon>
        <taxon>Annelida</taxon>
        <taxon>Polychaeta</taxon>
        <taxon>Polychaeta incertae sedis</taxon>
        <taxon>Dinophilidae</taxon>
        <taxon>Dimorphilus</taxon>
    </lineage>
</organism>
<keyword evidence="1" id="KW-0479">Metal-binding</keyword>
<dbReference type="PROSITE" id="PS00518">
    <property type="entry name" value="ZF_RING_1"/>
    <property type="match status" value="1"/>
</dbReference>
<dbReference type="PANTHER" id="PTHR25462:SF229">
    <property type="entry name" value="TRANSCRIPTION INTERMEDIARY FACTOR 1-BETA"/>
    <property type="match status" value="1"/>
</dbReference>
<dbReference type="InterPro" id="IPR013083">
    <property type="entry name" value="Znf_RING/FYVE/PHD"/>
</dbReference>
<name>A0A7I8VJ95_9ANNE</name>
<dbReference type="InterPro" id="IPR017907">
    <property type="entry name" value="Znf_RING_CS"/>
</dbReference>
<dbReference type="GO" id="GO:0008270">
    <property type="term" value="F:zinc ion binding"/>
    <property type="evidence" value="ECO:0007669"/>
    <property type="project" value="UniProtKB-KW"/>
</dbReference>
<evidence type="ECO:0000256" key="1">
    <source>
        <dbReference type="ARBA" id="ARBA00022723"/>
    </source>
</evidence>
<protein>
    <recommendedName>
        <fullName evidence="5">RING-type domain-containing protein</fullName>
    </recommendedName>
</protein>
<evidence type="ECO:0000313" key="6">
    <source>
        <dbReference type="EMBL" id="CAD5114639.1"/>
    </source>
</evidence>
<accession>A0A7I8VJ95</accession>
<evidence type="ECO:0000256" key="2">
    <source>
        <dbReference type="ARBA" id="ARBA00022771"/>
    </source>
</evidence>
<comment type="caution">
    <text evidence="6">The sequence shown here is derived from an EMBL/GenBank/DDBJ whole genome shotgun (WGS) entry which is preliminary data.</text>
</comment>
<dbReference type="Gene3D" id="3.30.40.10">
    <property type="entry name" value="Zinc/RING finger domain, C3HC4 (zinc finger)"/>
    <property type="match status" value="1"/>
</dbReference>
<evidence type="ECO:0000256" key="3">
    <source>
        <dbReference type="ARBA" id="ARBA00022833"/>
    </source>
</evidence>
<dbReference type="AlphaFoldDB" id="A0A7I8VJ95"/>
<evidence type="ECO:0000259" key="5">
    <source>
        <dbReference type="PROSITE" id="PS50089"/>
    </source>
</evidence>
<keyword evidence="3" id="KW-0862">Zinc</keyword>
<reference evidence="6 7" key="1">
    <citation type="submission" date="2020-08" db="EMBL/GenBank/DDBJ databases">
        <authorList>
            <person name="Hejnol A."/>
        </authorList>
    </citation>
    <scope>NUCLEOTIDE SEQUENCE [LARGE SCALE GENOMIC DNA]</scope>
</reference>
<dbReference type="InterPro" id="IPR047153">
    <property type="entry name" value="TRIM45/56/19-like"/>
</dbReference>
<dbReference type="InterPro" id="IPR001841">
    <property type="entry name" value="Znf_RING"/>
</dbReference>
<evidence type="ECO:0000313" key="7">
    <source>
        <dbReference type="Proteomes" id="UP000549394"/>
    </source>
</evidence>
<proteinExistence type="predicted"/>
<sequence length="288" mass="33682">MSNRKEERMKNTAQMPPKRLLFTVDERKLECRICLDSWLKREPKVLSCQHTFCRECLESLGGQFYLTCPLCRASSYLPTASVDNLPDHFLSKSLIKFPREEKAQIKCEKHKEAVIFPNLVCVTCKVKVYCCSCIDNDHSSTKCKIRSFENLNMEMKEKRKNYHYNFKVNTMLLRGNLRETREDVARIHSSWSKQIDKMFKSISDKVDEFEQVKLTSIDNLLKKIDNVFFDEEEIQNEIQETTKTTLRIKKPQVMLNLNLVSQIFSGSPSLNGMRINISPRKGTQSYQL</sequence>
<dbReference type="OrthoDB" id="6119892at2759"/>